<comment type="catalytic activity">
    <reaction evidence="6">
        <text>precorrin-2 + NAD(+) = sirohydrochlorin + NADH + 2 H(+)</text>
        <dbReference type="Rhea" id="RHEA:15613"/>
        <dbReference type="ChEBI" id="CHEBI:15378"/>
        <dbReference type="ChEBI" id="CHEBI:57540"/>
        <dbReference type="ChEBI" id="CHEBI:57945"/>
        <dbReference type="ChEBI" id="CHEBI:58351"/>
        <dbReference type="ChEBI" id="CHEBI:58827"/>
        <dbReference type="EC" id="1.3.1.76"/>
    </reaction>
</comment>
<dbReference type="KEGG" id="ddr:Deide_19160"/>
<keyword evidence="5" id="KW-0627">Porphyrin biosynthesis</keyword>
<sequence>MSLLAAFLNLSGQPAVVAGGGRVALRRTQTLLEAGLQVTVVAPQVHPEFSVLPVTVVQRSCEPADLKDAQVVVAATNDPAVNDRLCAAAHQQGALVNHAGDAALSTLRFPAVISSGDLQVAVSTGRELPMLAQALGERISALLPDSTTVEQWSRQREEALRETGPGRELALQTLRKDIRTTMGVPA</sequence>
<evidence type="ECO:0000256" key="4">
    <source>
        <dbReference type="ARBA" id="ARBA00023027"/>
    </source>
</evidence>
<organism evidence="7 8">
    <name type="scientific">Deinococcus deserti (strain DSM 17065 / CIP 109153 / LMG 22923 / VCD115)</name>
    <dbReference type="NCBI Taxonomy" id="546414"/>
    <lineage>
        <taxon>Bacteria</taxon>
        <taxon>Thermotogati</taxon>
        <taxon>Deinococcota</taxon>
        <taxon>Deinococci</taxon>
        <taxon>Deinococcales</taxon>
        <taxon>Deinococcaceae</taxon>
        <taxon>Deinococcus</taxon>
    </lineage>
</organism>
<dbReference type="SUPFAM" id="SSF51735">
    <property type="entry name" value="NAD(P)-binding Rossmann-fold domains"/>
    <property type="match status" value="1"/>
</dbReference>
<dbReference type="EC" id="1.3.1.76" evidence="2"/>
<evidence type="ECO:0000313" key="8">
    <source>
        <dbReference type="Proteomes" id="UP000002208"/>
    </source>
</evidence>
<comment type="pathway">
    <text evidence="1">Porphyrin-containing compound metabolism; siroheme biosynthesis; sirohydrochlorin from precorrin-2: step 1/1.</text>
</comment>
<dbReference type="SUPFAM" id="SSF75615">
    <property type="entry name" value="Siroheme synthase middle domains-like"/>
    <property type="match status" value="1"/>
</dbReference>
<evidence type="ECO:0000256" key="1">
    <source>
        <dbReference type="ARBA" id="ARBA00005010"/>
    </source>
</evidence>
<evidence type="ECO:0000256" key="2">
    <source>
        <dbReference type="ARBA" id="ARBA00012400"/>
    </source>
</evidence>
<evidence type="ECO:0000256" key="6">
    <source>
        <dbReference type="ARBA" id="ARBA00047561"/>
    </source>
</evidence>
<dbReference type="HOGENOM" id="CLU_011276_8_3_0"/>
<keyword evidence="4" id="KW-0520">NAD</keyword>
<dbReference type="InterPro" id="IPR028161">
    <property type="entry name" value="Met8-like"/>
</dbReference>
<dbReference type="GO" id="GO:0043115">
    <property type="term" value="F:precorrin-2 dehydrogenase activity"/>
    <property type="evidence" value="ECO:0007669"/>
    <property type="project" value="UniProtKB-EC"/>
</dbReference>
<dbReference type="UniPathway" id="UPA00262">
    <property type="reaction ID" value="UER00222"/>
</dbReference>
<dbReference type="NCBIfam" id="TIGR01470">
    <property type="entry name" value="cysG_Nterm"/>
    <property type="match status" value="1"/>
</dbReference>
<dbReference type="Gene3D" id="3.30.160.110">
    <property type="entry name" value="Siroheme synthase, domain 2"/>
    <property type="match status" value="1"/>
</dbReference>
<dbReference type="Pfam" id="PF13241">
    <property type="entry name" value="NAD_binding_7"/>
    <property type="match status" value="1"/>
</dbReference>
<dbReference type="PANTHER" id="PTHR35330:SF1">
    <property type="entry name" value="SIROHEME BIOSYNTHESIS PROTEIN MET8"/>
    <property type="match status" value="1"/>
</dbReference>
<proteinExistence type="predicted"/>
<dbReference type="EMBL" id="CP001114">
    <property type="protein sequence ID" value="ACO46908.2"/>
    <property type="molecule type" value="Genomic_DNA"/>
</dbReference>
<protein>
    <recommendedName>
        <fullName evidence="2">precorrin-2 dehydrogenase</fullName>
        <ecNumber evidence="2">1.3.1.76</ecNumber>
    </recommendedName>
</protein>
<evidence type="ECO:0000256" key="3">
    <source>
        <dbReference type="ARBA" id="ARBA00023002"/>
    </source>
</evidence>
<dbReference type="eggNOG" id="COG1648">
    <property type="taxonomic scope" value="Bacteria"/>
</dbReference>
<gene>
    <name evidence="7" type="ordered locus">Deide_19160</name>
</gene>
<dbReference type="Gene3D" id="3.40.50.720">
    <property type="entry name" value="NAD(P)-binding Rossmann-like Domain"/>
    <property type="match status" value="1"/>
</dbReference>
<dbReference type="GO" id="GO:0019354">
    <property type="term" value="P:siroheme biosynthetic process"/>
    <property type="evidence" value="ECO:0007669"/>
    <property type="project" value="UniProtKB-UniPathway"/>
</dbReference>
<keyword evidence="8" id="KW-1185">Reference proteome</keyword>
<dbReference type="Proteomes" id="UP000002208">
    <property type="component" value="Chromosome"/>
</dbReference>
<evidence type="ECO:0000313" key="7">
    <source>
        <dbReference type="EMBL" id="ACO46908.2"/>
    </source>
</evidence>
<dbReference type="InterPro" id="IPR036291">
    <property type="entry name" value="NAD(P)-bd_dom_sf"/>
</dbReference>
<evidence type="ECO:0000256" key="5">
    <source>
        <dbReference type="ARBA" id="ARBA00023244"/>
    </source>
</evidence>
<dbReference type="InterPro" id="IPR006367">
    <property type="entry name" value="Sirohaem_synthase_N"/>
</dbReference>
<dbReference type="STRING" id="546414.Deide_19160"/>
<reference evidence="7 8" key="1">
    <citation type="journal article" date="2009" name="PLoS Genet.">
        <title>Alliance of proteomics and genomics to unravel the specificities of Sahara bacterium Deinococcus deserti.</title>
        <authorList>
            <person name="de Groot A."/>
            <person name="Dulermo R."/>
            <person name="Ortet P."/>
            <person name="Blanchard L."/>
            <person name="Guerin P."/>
            <person name="Fernandez B."/>
            <person name="Vacherie B."/>
            <person name="Dossat C."/>
            <person name="Jolivet E."/>
            <person name="Siguier P."/>
            <person name="Chandler M."/>
            <person name="Barakat M."/>
            <person name="Dedieu A."/>
            <person name="Barbe V."/>
            <person name="Heulin T."/>
            <person name="Sommer S."/>
            <person name="Achouak W."/>
            <person name="Armengaud J."/>
        </authorList>
    </citation>
    <scope>NUCLEOTIDE SEQUENCE [LARGE SCALE GENOMIC DNA]</scope>
    <source>
        <strain evidence="8">DSM 17065 / CIP 109153 / LMG 22923 / VCD115</strain>
    </source>
</reference>
<keyword evidence="3" id="KW-0560">Oxidoreductase</keyword>
<name>C1CXV2_DEIDV</name>
<dbReference type="RefSeq" id="WP_242402908.1">
    <property type="nucleotide sequence ID" value="NC_012526.1"/>
</dbReference>
<dbReference type="PANTHER" id="PTHR35330">
    <property type="entry name" value="SIROHEME BIOSYNTHESIS PROTEIN MET8"/>
    <property type="match status" value="1"/>
</dbReference>
<dbReference type="PaxDb" id="546414-Deide_19160"/>
<accession>C1CXV2</accession>
<dbReference type="AlphaFoldDB" id="C1CXV2"/>
<dbReference type="GO" id="GO:0004325">
    <property type="term" value="F:ferrochelatase activity"/>
    <property type="evidence" value="ECO:0007669"/>
    <property type="project" value="InterPro"/>
</dbReference>